<comment type="caution">
    <text evidence="1">The sequence shown here is derived from an EMBL/GenBank/DDBJ whole genome shotgun (WGS) entry which is preliminary data.</text>
</comment>
<organism evidence="1 2">
    <name type="scientific">Vespula squamosa</name>
    <name type="common">Southern yellow jacket</name>
    <name type="synonym">Wasp</name>
    <dbReference type="NCBI Taxonomy" id="30214"/>
    <lineage>
        <taxon>Eukaryota</taxon>
        <taxon>Metazoa</taxon>
        <taxon>Ecdysozoa</taxon>
        <taxon>Arthropoda</taxon>
        <taxon>Hexapoda</taxon>
        <taxon>Insecta</taxon>
        <taxon>Pterygota</taxon>
        <taxon>Neoptera</taxon>
        <taxon>Endopterygota</taxon>
        <taxon>Hymenoptera</taxon>
        <taxon>Apocrita</taxon>
        <taxon>Aculeata</taxon>
        <taxon>Vespoidea</taxon>
        <taxon>Vespidae</taxon>
        <taxon>Vespinae</taxon>
        <taxon>Vespula</taxon>
    </lineage>
</organism>
<reference evidence="1 2" key="1">
    <citation type="journal article" date="2024" name="Ann. Entomol. Soc. Am.">
        <title>Genomic analyses of the southern and eastern yellowjacket wasps (Hymenoptera: Vespidae) reveal evolutionary signatures of social life.</title>
        <authorList>
            <person name="Catto M.A."/>
            <person name="Caine P.B."/>
            <person name="Orr S.E."/>
            <person name="Hunt B.G."/>
            <person name="Goodisman M.A.D."/>
        </authorList>
    </citation>
    <scope>NUCLEOTIDE SEQUENCE [LARGE SCALE GENOMIC DNA]</scope>
    <source>
        <strain evidence="1">233</strain>
        <tissue evidence="1">Head and thorax</tissue>
    </source>
</reference>
<accession>A0ABD2BHA6</accession>
<dbReference type="AlphaFoldDB" id="A0ABD2BHA6"/>
<dbReference type="Proteomes" id="UP001607302">
    <property type="component" value="Unassembled WGS sequence"/>
</dbReference>
<protein>
    <submittedName>
        <fullName evidence="1">Uncharacterized protein</fullName>
    </submittedName>
</protein>
<proteinExistence type="predicted"/>
<evidence type="ECO:0000313" key="2">
    <source>
        <dbReference type="Proteomes" id="UP001607302"/>
    </source>
</evidence>
<dbReference type="EMBL" id="JAUDFV010000102">
    <property type="protein sequence ID" value="KAL2731823.1"/>
    <property type="molecule type" value="Genomic_DNA"/>
</dbReference>
<keyword evidence="2" id="KW-1185">Reference proteome</keyword>
<evidence type="ECO:0000313" key="1">
    <source>
        <dbReference type="EMBL" id="KAL2731823.1"/>
    </source>
</evidence>
<name>A0ABD2BHA6_VESSQ</name>
<gene>
    <name evidence="1" type="ORF">V1478_004511</name>
</gene>
<sequence length="113" mass="12362">MCEQQVILKDLSSILRGNAFPSFLPSFHPTNHPSGSTDSSSTIETVLLFSRREKTSVCSKSIVAGCCRSVLHCLGREARGYRLYYLSESAVNARKGGNLAPSYSRKHSHVNSA</sequence>